<evidence type="ECO:0000313" key="1">
    <source>
        <dbReference type="EMBL" id="ETI30180.1"/>
    </source>
</evidence>
<comment type="caution">
    <text evidence="1">The sequence shown here is derived from an EMBL/GenBank/DDBJ whole genome shotgun (WGS) entry which is preliminary data.</text>
</comment>
<keyword evidence="2" id="KW-1185">Reference proteome</keyword>
<name>V9DTE9_PHYNI</name>
<reference evidence="1 2" key="1">
    <citation type="submission" date="2013-11" db="EMBL/GenBank/DDBJ databases">
        <title>The Genome Sequence of Phytophthora parasitica P1569.</title>
        <authorList>
            <consortium name="The Broad Institute Genomics Platform"/>
            <person name="Russ C."/>
            <person name="Tyler B."/>
            <person name="Panabieres F."/>
            <person name="Shan W."/>
            <person name="Tripathy S."/>
            <person name="Grunwald N."/>
            <person name="Machado M."/>
            <person name="Johnson C.S."/>
            <person name="Arredondo F."/>
            <person name="Hong C."/>
            <person name="Coffey M."/>
            <person name="Young S.K."/>
            <person name="Zeng Q."/>
            <person name="Gargeya S."/>
            <person name="Fitzgerald M."/>
            <person name="Abouelleil A."/>
            <person name="Alvarado L."/>
            <person name="Chapman S.B."/>
            <person name="Gainer-Dewar J."/>
            <person name="Goldberg J."/>
            <person name="Griggs A."/>
            <person name="Gujja S."/>
            <person name="Hansen M."/>
            <person name="Howarth C."/>
            <person name="Imamovic A."/>
            <person name="Ireland A."/>
            <person name="Larimer J."/>
            <person name="McCowan C."/>
            <person name="Murphy C."/>
            <person name="Pearson M."/>
            <person name="Poon T.W."/>
            <person name="Priest M."/>
            <person name="Roberts A."/>
            <person name="Saif S."/>
            <person name="Shea T."/>
            <person name="Sykes S."/>
            <person name="Wortman J."/>
            <person name="Nusbaum C."/>
            <person name="Birren B."/>
        </authorList>
    </citation>
    <scope>NUCLEOTIDE SEQUENCE [LARGE SCALE GENOMIC DNA]</scope>
    <source>
        <strain evidence="1 2">P1569</strain>
    </source>
</reference>
<organism evidence="1 2">
    <name type="scientific">Phytophthora nicotianae P1569</name>
    <dbReference type="NCBI Taxonomy" id="1317065"/>
    <lineage>
        <taxon>Eukaryota</taxon>
        <taxon>Sar</taxon>
        <taxon>Stramenopiles</taxon>
        <taxon>Oomycota</taxon>
        <taxon>Peronosporomycetes</taxon>
        <taxon>Peronosporales</taxon>
        <taxon>Peronosporaceae</taxon>
        <taxon>Phytophthora</taxon>
    </lineage>
</organism>
<dbReference type="HOGENOM" id="CLU_2473862_0_0_1"/>
<proteinExistence type="predicted"/>
<dbReference type="EMBL" id="ANIZ01004371">
    <property type="protein sequence ID" value="ETI30180.1"/>
    <property type="molecule type" value="Genomic_DNA"/>
</dbReference>
<dbReference type="Proteomes" id="UP000018721">
    <property type="component" value="Unassembled WGS sequence"/>
</dbReference>
<dbReference type="AlphaFoldDB" id="V9DTE9"/>
<dbReference type="OrthoDB" id="93564at2759"/>
<protein>
    <submittedName>
        <fullName evidence="1">Uncharacterized protein</fullName>
    </submittedName>
</protein>
<evidence type="ECO:0000313" key="2">
    <source>
        <dbReference type="Proteomes" id="UP000018721"/>
    </source>
</evidence>
<sequence>MPTNAQLQAEIDRLNQAMAEHTRVPSDLSKRIIVPTASLNPRYYHGVDIRAHRALPTKVTNVRLDGHQTTSSITKLHDGYGWTHGVTR</sequence>
<gene>
    <name evidence="1" type="ORF">F443_22702</name>
</gene>
<accession>V9DTE9</accession>